<proteinExistence type="predicted"/>
<dbReference type="GO" id="GO:0016787">
    <property type="term" value="F:hydrolase activity"/>
    <property type="evidence" value="ECO:0007669"/>
    <property type="project" value="UniProtKB-KW"/>
</dbReference>
<dbReference type="InterPro" id="IPR000421">
    <property type="entry name" value="FA58C"/>
</dbReference>
<dbReference type="EMBL" id="FPCJ01000001">
    <property type="protein sequence ID" value="SFV32605.1"/>
    <property type="molecule type" value="Genomic_DNA"/>
</dbReference>
<dbReference type="InterPro" id="IPR032287">
    <property type="entry name" value="DUF4838"/>
</dbReference>
<dbReference type="Gene3D" id="3.30.379.10">
    <property type="entry name" value="Chitobiase/beta-hexosaminidase domain 2-like"/>
    <property type="match status" value="1"/>
</dbReference>
<evidence type="ECO:0000313" key="5">
    <source>
        <dbReference type="Proteomes" id="UP000199537"/>
    </source>
</evidence>
<evidence type="ECO:0000313" key="4">
    <source>
        <dbReference type="EMBL" id="SFV32605.1"/>
    </source>
</evidence>
<feature type="domain" description="F5/8 type C" evidence="3">
    <location>
        <begin position="630"/>
        <end position="739"/>
    </location>
</feature>
<reference evidence="5" key="1">
    <citation type="submission" date="2016-10" db="EMBL/GenBank/DDBJ databases">
        <authorList>
            <person name="Varghese N."/>
            <person name="Submissions S."/>
        </authorList>
    </citation>
    <scope>NUCLEOTIDE SEQUENCE [LARGE SCALE GENOMIC DNA]</scope>
    <source>
        <strain evidence="5">DSM 14807</strain>
    </source>
</reference>
<dbReference type="Pfam" id="PF00754">
    <property type="entry name" value="F5_F8_type_C"/>
    <property type="match status" value="1"/>
</dbReference>
<evidence type="ECO:0000256" key="2">
    <source>
        <dbReference type="SAM" id="SignalP"/>
    </source>
</evidence>
<evidence type="ECO:0000256" key="1">
    <source>
        <dbReference type="ARBA" id="ARBA00022801"/>
    </source>
</evidence>
<organism evidence="4 5">
    <name type="scientific">Thermoflavifilum thermophilum</name>
    <dbReference type="NCBI Taxonomy" id="1393122"/>
    <lineage>
        <taxon>Bacteria</taxon>
        <taxon>Pseudomonadati</taxon>
        <taxon>Bacteroidota</taxon>
        <taxon>Chitinophagia</taxon>
        <taxon>Chitinophagales</taxon>
        <taxon>Chitinophagaceae</taxon>
        <taxon>Thermoflavifilum</taxon>
    </lineage>
</organism>
<evidence type="ECO:0000259" key="3">
    <source>
        <dbReference type="Pfam" id="PF00754"/>
    </source>
</evidence>
<feature type="signal peptide" evidence="2">
    <location>
        <begin position="1"/>
        <end position="30"/>
    </location>
</feature>
<dbReference type="Proteomes" id="UP000199537">
    <property type="component" value="Unassembled WGS sequence"/>
</dbReference>
<dbReference type="STRING" id="1393122.SAMN05660895_1398"/>
<accession>A0A1I7ND42</accession>
<name>A0A1I7ND42_9BACT</name>
<dbReference type="GO" id="GO:0005975">
    <property type="term" value="P:carbohydrate metabolic process"/>
    <property type="evidence" value="ECO:0007669"/>
    <property type="project" value="UniProtKB-ARBA"/>
</dbReference>
<dbReference type="PANTHER" id="PTHR47406:SF2">
    <property type="entry name" value="ALPHA GLUCURONIDASE N-TERMINAL DOMAIN-CONTAINING PROTEIN"/>
    <property type="match status" value="1"/>
</dbReference>
<dbReference type="Gene3D" id="2.60.120.260">
    <property type="entry name" value="Galactose-binding domain-like"/>
    <property type="match status" value="1"/>
</dbReference>
<keyword evidence="1" id="KW-0378">Hydrolase</keyword>
<dbReference type="PANTHER" id="PTHR47406">
    <property type="entry name" value="COAGULATION FACTOR 5/8 TYPE, C-TERMINAL"/>
    <property type="match status" value="1"/>
</dbReference>
<dbReference type="Pfam" id="PF16126">
    <property type="entry name" value="DUF4838"/>
    <property type="match status" value="1"/>
</dbReference>
<keyword evidence="5" id="KW-1185">Reference proteome</keyword>
<dbReference type="OrthoDB" id="1099022at2"/>
<keyword evidence="2" id="KW-0732">Signal</keyword>
<sequence>MMCMYTWFKNSKPKLLLIPMSLALGISSCAQPYSQLKLVQEGKSRYAIAITSHASRYEKQAAELIRQYTRQVTGVTLPVLTADDTTQLHQPVIAIGYTAWVPKSWLQDIQQLPEGSVFIRVQAPHIILAGGGKRGVLNAAYSWIEQVLHCRLYADNVLHIPEQRTLTIPSSLQIVEKPTFSFRQVYDPQAMNARYMDWHRLNDFADFWGLWGHSFFKLVPPEKYFHTHPEYFALINGKRQPTQLCLSNPQVRQLVVNALRERIQQNPDARYWSVSPEDNTAFCTCDSCEKLYATYGGVSGALLHFVNQIAVHFPDHIITTLAYGPTQHPPQHIEAAPNVGIMLSTINCDRSEPIAISPRSAPFRRDLEGWERLTHHLMIWDYTVQFTHYLAPFPDFHIFQPNLQYFAQHHVEAMFEQGSGEDPSVFDEWRCYLLAKLLWNPNTDEKVIQQDFLQGYYGPAAPYIAQYFGSMQHALEQSHAHLDIYGNPLDAKNSWLSPDSLVSYHQLLKRAMDAVQNMPELNMRVQKIYLSYLYVRLLQAWFYGTDAHGAFMENAAGKWTPDPQIQRDLQQFRQITQQMGIHYLNEDHQTVESFVNTYQQMLRQGVAMSLAFHKPVKLLTSPIPDYPAKGPQILTDGILGTNDYAFNWLGWYGQNMEVEIDLQQTQSIHELTVGFLQDPRHQIFLPTAISVRVSKDGINFTPVASEPVLEGQLTDQAERKDISIQFTPTEARFVRIMATCRKSLPDAYFRPGKLPAIFADEVLIH</sequence>
<protein>
    <submittedName>
        <fullName evidence="4">F5/8 type C domain-containing protein</fullName>
    </submittedName>
</protein>
<dbReference type="AlphaFoldDB" id="A0A1I7ND42"/>
<dbReference type="InterPro" id="IPR029018">
    <property type="entry name" value="Hex-like_dom2"/>
</dbReference>
<gene>
    <name evidence="4" type="ORF">SAMN05660895_1398</name>
</gene>
<dbReference type="InterPro" id="IPR008979">
    <property type="entry name" value="Galactose-bd-like_sf"/>
</dbReference>
<dbReference type="SUPFAM" id="SSF49785">
    <property type="entry name" value="Galactose-binding domain-like"/>
    <property type="match status" value="1"/>
</dbReference>
<feature type="chain" id="PRO_5011734425" evidence="2">
    <location>
        <begin position="31"/>
        <end position="765"/>
    </location>
</feature>